<sequence length="131" mass="12854">MAVAARSAAVACLLVVLGLAAVAGVDGATASSPAPAPAPALVDCTAEALKMADCLGYVTPGKSALSRPSKACCGEVKGVVKDSAAVGCLCAAFTSKTTLPFPINVTRAFHLPAACGADASAFSKCLDLIGW</sequence>
<dbReference type="GO" id="GO:0006869">
    <property type="term" value="P:lipid transport"/>
    <property type="evidence" value="ECO:0007669"/>
    <property type="project" value="InterPro"/>
</dbReference>
<dbReference type="InterPro" id="IPR043325">
    <property type="entry name" value="LTSS"/>
</dbReference>
<gene>
    <name evidence="7" type="ORF">OsI_11843</name>
</gene>
<feature type="chain" id="PRO_5002864925" description="Bifunctional inhibitor/plant lipid transfer protein/seed storage helical domain-containing protein" evidence="5">
    <location>
        <begin position="28"/>
        <end position="131"/>
    </location>
</feature>
<keyword evidence="2 5" id="KW-0732">Signal</keyword>
<evidence type="ECO:0000313" key="7">
    <source>
        <dbReference type="EMBL" id="EEC75378.1"/>
    </source>
</evidence>
<protein>
    <recommendedName>
        <fullName evidence="6">Bifunctional inhibitor/plant lipid transfer protein/seed storage helical domain-containing protein</fullName>
    </recommendedName>
</protein>
<dbReference type="Gramene" id="BGIOSGA012768-TA">
    <property type="protein sequence ID" value="BGIOSGA012768-PA"/>
    <property type="gene ID" value="BGIOSGA012768"/>
</dbReference>
<dbReference type="Pfam" id="PF14368">
    <property type="entry name" value="LTP_2"/>
    <property type="match status" value="1"/>
</dbReference>
<evidence type="ECO:0000256" key="5">
    <source>
        <dbReference type="SAM" id="SignalP"/>
    </source>
</evidence>
<evidence type="ECO:0000256" key="3">
    <source>
        <dbReference type="ARBA" id="ARBA00023157"/>
    </source>
</evidence>
<dbReference type="InterPro" id="IPR000528">
    <property type="entry name" value="Plant_nsLTP"/>
</dbReference>
<dbReference type="Gene3D" id="1.10.110.10">
    <property type="entry name" value="Plant lipid-transfer and hydrophobic proteins"/>
    <property type="match status" value="1"/>
</dbReference>
<keyword evidence="8" id="KW-1185">Reference proteome</keyword>
<keyword evidence="3" id="KW-1015">Disulfide bond</keyword>
<dbReference type="PRINTS" id="PR00382">
    <property type="entry name" value="LIPIDTRNSFER"/>
</dbReference>
<dbReference type="SMART" id="SM00499">
    <property type="entry name" value="AAI"/>
    <property type="match status" value="1"/>
</dbReference>
<comment type="similarity">
    <text evidence="1">Belongs to the plant LTP family.</text>
</comment>
<accession>B8AQK4</accession>
<dbReference type="STRING" id="39946.B8AQK4"/>
<dbReference type="CDD" id="cd00010">
    <property type="entry name" value="AAI_LTSS"/>
    <property type="match status" value="1"/>
</dbReference>
<dbReference type="SUPFAM" id="SSF47699">
    <property type="entry name" value="Bifunctional inhibitor/lipid-transfer protein/seed storage 2S albumin"/>
    <property type="match status" value="1"/>
</dbReference>
<evidence type="ECO:0000256" key="4">
    <source>
        <dbReference type="ARBA" id="ARBA00023180"/>
    </source>
</evidence>
<evidence type="ECO:0000256" key="1">
    <source>
        <dbReference type="ARBA" id="ARBA00009748"/>
    </source>
</evidence>
<feature type="signal peptide" evidence="5">
    <location>
        <begin position="1"/>
        <end position="27"/>
    </location>
</feature>
<dbReference type="PANTHER" id="PTHR33044">
    <property type="entry name" value="BIFUNCTIONAL INHIBITOR/LIPID-TRANSFER PROTEIN/SEED STORAGE 2S ALBUMIN SUPERFAMILY PROTEIN-RELATED"/>
    <property type="match status" value="1"/>
</dbReference>
<keyword evidence="4" id="KW-0325">Glycoprotein</keyword>
<dbReference type="InterPro" id="IPR016140">
    <property type="entry name" value="Bifunc_inhib/LTP/seed_store"/>
</dbReference>
<feature type="domain" description="Bifunctional inhibitor/plant lipid transfer protein/seed storage helical" evidence="6">
    <location>
        <begin position="44"/>
        <end position="125"/>
    </location>
</feature>
<dbReference type="OMA" id="EHRAFSH"/>
<name>B8AQK4_ORYSI</name>
<reference evidence="7 8" key="1">
    <citation type="journal article" date="2005" name="PLoS Biol.">
        <title>The genomes of Oryza sativa: a history of duplications.</title>
        <authorList>
            <person name="Yu J."/>
            <person name="Wang J."/>
            <person name="Lin W."/>
            <person name="Li S."/>
            <person name="Li H."/>
            <person name="Zhou J."/>
            <person name="Ni P."/>
            <person name="Dong W."/>
            <person name="Hu S."/>
            <person name="Zeng C."/>
            <person name="Zhang J."/>
            <person name="Zhang Y."/>
            <person name="Li R."/>
            <person name="Xu Z."/>
            <person name="Li S."/>
            <person name="Li X."/>
            <person name="Zheng H."/>
            <person name="Cong L."/>
            <person name="Lin L."/>
            <person name="Yin J."/>
            <person name="Geng J."/>
            <person name="Li G."/>
            <person name="Shi J."/>
            <person name="Liu J."/>
            <person name="Lv H."/>
            <person name="Li J."/>
            <person name="Wang J."/>
            <person name="Deng Y."/>
            <person name="Ran L."/>
            <person name="Shi X."/>
            <person name="Wang X."/>
            <person name="Wu Q."/>
            <person name="Li C."/>
            <person name="Ren X."/>
            <person name="Wang J."/>
            <person name="Wang X."/>
            <person name="Li D."/>
            <person name="Liu D."/>
            <person name="Zhang X."/>
            <person name="Ji Z."/>
            <person name="Zhao W."/>
            <person name="Sun Y."/>
            <person name="Zhang Z."/>
            <person name="Bao J."/>
            <person name="Han Y."/>
            <person name="Dong L."/>
            <person name="Ji J."/>
            <person name="Chen P."/>
            <person name="Wu S."/>
            <person name="Liu J."/>
            <person name="Xiao Y."/>
            <person name="Bu D."/>
            <person name="Tan J."/>
            <person name="Yang L."/>
            <person name="Ye C."/>
            <person name="Zhang J."/>
            <person name="Xu J."/>
            <person name="Zhou Y."/>
            <person name="Yu Y."/>
            <person name="Zhang B."/>
            <person name="Zhuang S."/>
            <person name="Wei H."/>
            <person name="Liu B."/>
            <person name="Lei M."/>
            <person name="Yu H."/>
            <person name="Li Y."/>
            <person name="Xu H."/>
            <person name="Wei S."/>
            <person name="He X."/>
            <person name="Fang L."/>
            <person name="Zhang Z."/>
            <person name="Zhang Y."/>
            <person name="Huang X."/>
            <person name="Su Z."/>
            <person name="Tong W."/>
            <person name="Li J."/>
            <person name="Tong Z."/>
            <person name="Li S."/>
            <person name="Ye J."/>
            <person name="Wang L."/>
            <person name="Fang L."/>
            <person name="Lei T."/>
            <person name="Chen C."/>
            <person name="Chen H."/>
            <person name="Xu Z."/>
            <person name="Li H."/>
            <person name="Huang H."/>
            <person name="Zhang F."/>
            <person name="Xu H."/>
            <person name="Li N."/>
            <person name="Zhao C."/>
            <person name="Li S."/>
            <person name="Dong L."/>
            <person name="Huang Y."/>
            <person name="Li L."/>
            <person name="Xi Y."/>
            <person name="Qi Q."/>
            <person name="Li W."/>
            <person name="Zhang B."/>
            <person name="Hu W."/>
            <person name="Zhang Y."/>
            <person name="Tian X."/>
            <person name="Jiao Y."/>
            <person name="Liang X."/>
            <person name="Jin J."/>
            <person name="Gao L."/>
            <person name="Zheng W."/>
            <person name="Hao B."/>
            <person name="Liu S."/>
            <person name="Wang W."/>
            <person name="Yuan L."/>
            <person name="Cao M."/>
            <person name="McDermott J."/>
            <person name="Samudrala R."/>
            <person name="Wang J."/>
            <person name="Wong G.K."/>
            <person name="Yang H."/>
        </authorList>
    </citation>
    <scope>NUCLEOTIDE SEQUENCE [LARGE SCALE GENOMIC DNA]</scope>
    <source>
        <strain evidence="8">cv. 93-11</strain>
    </source>
</reference>
<dbReference type="InterPro" id="IPR036312">
    <property type="entry name" value="Bifun_inhib/LTP/seed_sf"/>
</dbReference>
<evidence type="ECO:0000313" key="8">
    <source>
        <dbReference type="Proteomes" id="UP000007015"/>
    </source>
</evidence>
<dbReference type="Proteomes" id="UP000007015">
    <property type="component" value="Chromosome 3"/>
</dbReference>
<dbReference type="AlphaFoldDB" id="B8AQK4"/>
<evidence type="ECO:0000256" key="2">
    <source>
        <dbReference type="ARBA" id="ARBA00022729"/>
    </source>
</evidence>
<proteinExistence type="inferred from homology"/>
<evidence type="ECO:0000259" key="6">
    <source>
        <dbReference type="SMART" id="SM00499"/>
    </source>
</evidence>
<dbReference type="HOGENOM" id="CLU_089796_5_3_1"/>
<organism evidence="7 8">
    <name type="scientific">Oryza sativa subsp. indica</name>
    <name type="common">Rice</name>
    <dbReference type="NCBI Taxonomy" id="39946"/>
    <lineage>
        <taxon>Eukaryota</taxon>
        <taxon>Viridiplantae</taxon>
        <taxon>Streptophyta</taxon>
        <taxon>Embryophyta</taxon>
        <taxon>Tracheophyta</taxon>
        <taxon>Spermatophyta</taxon>
        <taxon>Magnoliopsida</taxon>
        <taxon>Liliopsida</taxon>
        <taxon>Poales</taxon>
        <taxon>Poaceae</taxon>
        <taxon>BOP clade</taxon>
        <taxon>Oryzoideae</taxon>
        <taxon>Oryzeae</taxon>
        <taxon>Oryzinae</taxon>
        <taxon>Oryza</taxon>
        <taxon>Oryza sativa</taxon>
    </lineage>
</organism>
<dbReference type="GO" id="GO:0008289">
    <property type="term" value="F:lipid binding"/>
    <property type="evidence" value="ECO:0007669"/>
    <property type="project" value="InterPro"/>
</dbReference>
<dbReference type="EMBL" id="CM000128">
    <property type="protein sequence ID" value="EEC75378.1"/>
    <property type="molecule type" value="Genomic_DNA"/>
</dbReference>